<reference evidence="3 4" key="1">
    <citation type="journal article" date="2009" name="PLoS Genet.">
        <title>Adaptations to submarine hydrothermal environments exemplified by the genome of Nautilia profundicola.</title>
        <authorList>
            <person name="Campbell B.J."/>
            <person name="Smith J.L."/>
            <person name="Hanson T.E."/>
            <person name="Klotz M.G."/>
            <person name="Stein L.Y."/>
            <person name="Lee C.K."/>
            <person name="Wu D."/>
            <person name="Robinson J.M."/>
            <person name="Khouri H.M."/>
            <person name="Eisen J.A."/>
            <person name="Cary S.C."/>
        </authorList>
    </citation>
    <scope>NUCLEOTIDE SEQUENCE [LARGE SCALE GENOMIC DNA]</scope>
    <source>
        <strain evidence="4">ATCC BAA-1463 / DSM 18972 / AmH</strain>
    </source>
</reference>
<feature type="transmembrane region" description="Helical" evidence="2">
    <location>
        <begin position="16"/>
        <end position="34"/>
    </location>
</feature>
<proteinExistence type="predicted"/>
<keyword evidence="2" id="KW-0472">Membrane</keyword>
<dbReference type="HOGENOM" id="CLU_1395035_0_0_7"/>
<evidence type="ECO:0000256" key="1">
    <source>
        <dbReference type="SAM" id="Coils"/>
    </source>
</evidence>
<dbReference type="Proteomes" id="UP000000448">
    <property type="component" value="Chromosome"/>
</dbReference>
<dbReference type="KEGG" id="nam:NAMH_1376"/>
<gene>
    <name evidence="3" type="ordered locus">NAMH_1376</name>
</gene>
<dbReference type="AlphaFoldDB" id="B9L5Y1"/>
<name>B9L5Y1_NAUPA</name>
<keyword evidence="2" id="KW-1133">Transmembrane helix</keyword>
<keyword evidence="4" id="KW-1185">Reference proteome</keyword>
<evidence type="ECO:0000256" key="2">
    <source>
        <dbReference type="SAM" id="Phobius"/>
    </source>
</evidence>
<evidence type="ECO:0000313" key="3">
    <source>
        <dbReference type="EMBL" id="ACM93665.1"/>
    </source>
</evidence>
<accession>B9L5Y1</accession>
<keyword evidence="1" id="KW-0175">Coiled coil</keyword>
<dbReference type="RefSeq" id="WP_015902717.1">
    <property type="nucleotide sequence ID" value="NC_012115.1"/>
</dbReference>
<sequence>MNRIEEYLNSLDKKNLVLLYASIIIAVFIVYYNYNYNILQEKIDNYNVKIVQLKKKLESTNSLRSVLSELKTQLKKLKKQNVSLNEDLKYLNVLVKTSSILHINEKNFLNILKNVLHNAIQNNIKASYTIDKNTDEYKKYIINVQGEFEPEMFDKFYEFIKNLEKIKAIKEITQLKIIKKDKVQFDMNIVFWSLL</sequence>
<dbReference type="OrthoDB" id="9970791at2"/>
<dbReference type="EMBL" id="CP001279">
    <property type="protein sequence ID" value="ACM93665.1"/>
    <property type="molecule type" value="Genomic_DNA"/>
</dbReference>
<feature type="coiled-coil region" evidence="1">
    <location>
        <begin position="36"/>
        <end position="94"/>
    </location>
</feature>
<evidence type="ECO:0000313" key="4">
    <source>
        <dbReference type="Proteomes" id="UP000000448"/>
    </source>
</evidence>
<protein>
    <submittedName>
        <fullName evidence="3">Uncharacterized protein</fullName>
    </submittedName>
</protein>
<organism evidence="3 4">
    <name type="scientific">Nautilia profundicola (strain ATCC BAA-1463 / DSM 18972 / AmH)</name>
    <dbReference type="NCBI Taxonomy" id="598659"/>
    <lineage>
        <taxon>Bacteria</taxon>
        <taxon>Pseudomonadati</taxon>
        <taxon>Campylobacterota</taxon>
        <taxon>Epsilonproteobacteria</taxon>
        <taxon>Nautiliales</taxon>
        <taxon>Nautiliaceae</taxon>
        <taxon>Nautilia</taxon>
    </lineage>
</organism>
<dbReference type="STRING" id="598659.NAMH_1376"/>
<keyword evidence="2" id="KW-0812">Transmembrane</keyword>